<keyword evidence="3" id="KW-1185">Reference proteome</keyword>
<proteinExistence type="predicted"/>
<evidence type="ECO:0000259" key="1">
    <source>
        <dbReference type="Pfam" id="PF00160"/>
    </source>
</evidence>
<sequence>MGKGKGCRTSKISINGAPIINTKENVVQKDPRKTRLDELKARAMKSHMLRPNMISIPPISLTIEQQYFEINKIPNPTNPKVFFDINIGGQAIGKIIMELYKDSTPKSAENFRALCIVEMSKNMLFIIDCGQII</sequence>
<organism evidence="2 3">
    <name type="scientific">Sphagnum troendelagicum</name>
    <dbReference type="NCBI Taxonomy" id="128251"/>
    <lineage>
        <taxon>Eukaryota</taxon>
        <taxon>Viridiplantae</taxon>
        <taxon>Streptophyta</taxon>
        <taxon>Embryophyta</taxon>
        <taxon>Bryophyta</taxon>
        <taxon>Sphagnophytina</taxon>
        <taxon>Sphagnopsida</taxon>
        <taxon>Sphagnales</taxon>
        <taxon>Sphagnaceae</taxon>
        <taxon>Sphagnum</taxon>
    </lineage>
</organism>
<gene>
    <name evidence="2" type="ORF">CSSPTR1EN2_LOCUS16638</name>
</gene>
<evidence type="ECO:0000313" key="2">
    <source>
        <dbReference type="EMBL" id="CAK9223050.1"/>
    </source>
</evidence>
<reference evidence="2" key="1">
    <citation type="submission" date="2024-02" db="EMBL/GenBank/DDBJ databases">
        <authorList>
            <consortium name="ELIXIR-Norway"/>
            <consortium name="Elixir Norway"/>
        </authorList>
    </citation>
    <scope>NUCLEOTIDE SEQUENCE</scope>
</reference>
<dbReference type="SUPFAM" id="SSF50891">
    <property type="entry name" value="Cyclophilin-like"/>
    <property type="match status" value="1"/>
</dbReference>
<feature type="domain" description="PPIase cyclophilin-type" evidence="1">
    <location>
        <begin position="83"/>
        <end position="125"/>
    </location>
</feature>
<dbReference type="EMBL" id="OZ019896">
    <property type="protein sequence ID" value="CAK9223050.1"/>
    <property type="molecule type" value="Genomic_DNA"/>
</dbReference>
<dbReference type="Gene3D" id="2.40.100.10">
    <property type="entry name" value="Cyclophilin-like"/>
    <property type="match status" value="1"/>
</dbReference>
<protein>
    <recommendedName>
        <fullName evidence="1">PPIase cyclophilin-type domain-containing protein</fullName>
    </recommendedName>
</protein>
<evidence type="ECO:0000313" key="3">
    <source>
        <dbReference type="Proteomes" id="UP001497512"/>
    </source>
</evidence>
<accession>A0ABP0UJV7</accession>
<dbReference type="InterPro" id="IPR029000">
    <property type="entry name" value="Cyclophilin-like_dom_sf"/>
</dbReference>
<dbReference type="InterPro" id="IPR002130">
    <property type="entry name" value="Cyclophilin-type_PPIase_dom"/>
</dbReference>
<dbReference type="Proteomes" id="UP001497512">
    <property type="component" value="Chromosome 4"/>
</dbReference>
<dbReference type="Pfam" id="PF00160">
    <property type="entry name" value="Pro_isomerase"/>
    <property type="match status" value="1"/>
</dbReference>
<name>A0ABP0UJV7_9BRYO</name>